<proteinExistence type="predicted"/>
<feature type="region of interest" description="Disordered" evidence="1">
    <location>
        <begin position="75"/>
        <end position="161"/>
    </location>
</feature>
<dbReference type="RefSeq" id="XP_041295181.1">
    <property type="nucleotide sequence ID" value="XM_041441221.1"/>
</dbReference>
<feature type="region of interest" description="Disordered" evidence="1">
    <location>
        <begin position="173"/>
        <end position="199"/>
    </location>
</feature>
<feature type="compositionally biased region" description="Low complexity" evidence="1">
    <location>
        <begin position="91"/>
        <end position="118"/>
    </location>
</feature>
<feature type="compositionally biased region" description="Polar residues" evidence="1">
    <location>
        <begin position="128"/>
        <end position="150"/>
    </location>
</feature>
<name>A0A9P7JWD3_9AGAM</name>
<organism evidence="2 3">
    <name type="scientific">Suillus discolor</name>
    <dbReference type="NCBI Taxonomy" id="1912936"/>
    <lineage>
        <taxon>Eukaryota</taxon>
        <taxon>Fungi</taxon>
        <taxon>Dikarya</taxon>
        <taxon>Basidiomycota</taxon>
        <taxon>Agaricomycotina</taxon>
        <taxon>Agaricomycetes</taxon>
        <taxon>Agaricomycetidae</taxon>
        <taxon>Boletales</taxon>
        <taxon>Suillineae</taxon>
        <taxon>Suillaceae</taxon>
        <taxon>Suillus</taxon>
    </lineage>
</organism>
<reference evidence="2" key="1">
    <citation type="journal article" date="2020" name="New Phytol.">
        <title>Comparative genomics reveals dynamic genome evolution in host specialist ectomycorrhizal fungi.</title>
        <authorList>
            <person name="Lofgren L.A."/>
            <person name="Nguyen N.H."/>
            <person name="Vilgalys R."/>
            <person name="Ruytinx J."/>
            <person name="Liao H.L."/>
            <person name="Branco S."/>
            <person name="Kuo A."/>
            <person name="LaButti K."/>
            <person name="Lipzen A."/>
            <person name="Andreopoulos W."/>
            <person name="Pangilinan J."/>
            <person name="Riley R."/>
            <person name="Hundley H."/>
            <person name="Na H."/>
            <person name="Barry K."/>
            <person name="Grigoriev I.V."/>
            <person name="Stajich J.E."/>
            <person name="Kennedy P.G."/>
        </authorList>
    </citation>
    <scope>NUCLEOTIDE SEQUENCE</scope>
    <source>
        <strain evidence="2">FC423</strain>
    </source>
</reference>
<dbReference type="Proteomes" id="UP000823399">
    <property type="component" value="Unassembled WGS sequence"/>
</dbReference>
<dbReference type="EMBL" id="JABBWM010000015">
    <property type="protein sequence ID" value="KAG2112250.1"/>
    <property type="molecule type" value="Genomic_DNA"/>
</dbReference>
<evidence type="ECO:0000256" key="1">
    <source>
        <dbReference type="SAM" id="MobiDB-lite"/>
    </source>
</evidence>
<accession>A0A9P7JWD3</accession>
<dbReference type="AlphaFoldDB" id="A0A9P7JWD3"/>
<evidence type="ECO:0000313" key="2">
    <source>
        <dbReference type="EMBL" id="KAG2112250.1"/>
    </source>
</evidence>
<dbReference type="OrthoDB" id="3253416at2759"/>
<comment type="caution">
    <text evidence="2">The sequence shown here is derived from an EMBL/GenBank/DDBJ whole genome shotgun (WGS) entry which is preliminary data.</text>
</comment>
<gene>
    <name evidence="2" type="ORF">F5147DRAFT_771312</name>
</gene>
<keyword evidence="3" id="KW-1185">Reference proteome</keyword>
<sequence length="199" mass="21028">MGLCTSLCSITNDLSATVKLIGWTHPQWVNPSDLKGGIESLENFANAIASGTCHFVPISSEELEDHLQHMKNGEKLTPEVKPSMPIELTCSSSPDTPQLPTDTDPSLSSPSTAESLSANILLRHSSDLDSTPPNSLPPASNSVNESSTPSHVGISRGMGNPWGSWVGVPRGMGMGRDLGTHGPNMVPLDQIQDPRSIGP</sequence>
<dbReference type="GeneID" id="64703480"/>
<evidence type="ECO:0000313" key="3">
    <source>
        <dbReference type="Proteomes" id="UP000823399"/>
    </source>
</evidence>
<protein>
    <submittedName>
        <fullName evidence="2">Uncharacterized protein</fullName>
    </submittedName>
</protein>